<dbReference type="AlphaFoldDB" id="A0A8G2C198"/>
<protein>
    <submittedName>
        <fullName evidence="1">Uncharacterized protein</fullName>
    </submittedName>
</protein>
<evidence type="ECO:0000313" key="1">
    <source>
        <dbReference type="EMBL" id="SFL46552.1"/>
    </source>
</evidence>
<sequence>MHLFFIPPVALAWEKSFSYPPYVIKLLPLSL</sequence>
<gene>
    <name evidence="1" type="ORF">SAMN05421830_102292</name>
</gene>
<dbReference type="Proteomes" id="UP000199581">
    <property type="component" value="Unassembled WGS sequence"/>
</dbReference>
<organism evidence="1 2">
    <name type="scientific">Desulfomicrobium norvegicum (strain DSM 1741 / NCIMB 8310)</name>
    <name type="common">Desulfovibrio baculatus (strain Norway 4)</name>
    <name type="synonym">Desulfovibrio desulfuricans (strain Norway 4)</name>
    <dbReference type="NCBI Taxonomy" id="52561"/>
    <lineage>
        <taxon>Bacteria</taxon>
        <taxon>Pseudomonadati</taxon>
        <taxon>Thermodesulfobacteriota</taxon>
        <taxon>Desulfovibrionia</taxon>
        <taxon>Desulfovibrionales</taxon>
        <taxon>Desulfomicrobiaceae</taxon>
        <taxon>Desulfomicrobium</taxon>
    </lineage>
</organism>
<accession>A0A8G2C198</accession>
<proteinExistence type="predicted"/>
<keyword evidence="2" id="KW-1185">Reference proteome</keyword>
<comment type="caution">
    <text evidence="1">The sequence shown here is derived from an EMBL/GenBank/DDBJ whole genome shotgun (WGS) entry which is preliminary data.</text>
</comment>
<dbReference type="EMBL" id="FOTO01000002">
    <property type="protein sequence ID" value="SFL46552.1"/>
    <property type="molecule type" value="Genomic_DNA"/>
</dbReference>
<name>A0A8G2C198_DESNO</name>
<evidence type="ECO:0000313" key="2">
    <source>
        <dbReference type="Proteomes" id="UP000199581"/>
    </source>
</evidence>
<reference evidence="1 2" key="1">
    <citation type="submission" date="2016-10" db="EMBL/GenBank/DDBJ databases">
        <authorList>
            <person name="Varghese N."/>
            <person name="Submissions S."/>
        </authorList>
    </citation>
    <scope>NUCLEOTIDE SEQUENCE [LARGE SCALE GENOMIC DNA]</scope>
    <source>
        <strain evidence="1 2">DSM 1741</strain>
    </source>
</reference>